<evidence type="ECO:0000313" key="2">
    <source>
        <dbReference type="Proteomes" id="UP000199727"/>
    </source>
</evidence>
<accession>A0A854QPP5</accession>
<evidence type="ECO:0000313" key="1">
    <source>
        <dbReference type="EMBL" id="OXG27327.1"/>
    </source>
</evidence>
<dbReference type="AlphaFoldDB" id="A0A854QPP5"/>
<name>A0A854QPP5_CRYNE</name>
<sequence length="223" mass="25769">MSSSFTSSNVRQSLKQKLLNIAYSHAGLIPKRDPMHHSLAKVRTIHGDIPRGYIVTSISRDPFSYFGLAIQVAVRLPVSVTTSYKDIKDCYVLEQTLIRIAWDAALLKLENGKSPRKAVKNAKKVLVQAIKSIQRMIGTAEYFRFAHAHYDKVPTYRAVVYTLKKPPMAERWVGRLEKKRVEFMKSLECASGAFARDQWTREQMDFSIKLIDYHKMENRSFRW</sequence>
<dbReference type="EMBL" id="AMKT01000020">
    <property type="protein sequence ID" value="OXG27327.1"/>
    <property type="molecule type" value="Genomic_DNA"/>
</dbReference>
<dbReference type="Proteomes" id="UP000199727">
    <property type="component" value="Unassembled WGS sequence"/>
</dbReference>
<reference evidence="1 2" key="1">
    <citation type="submission" date="2017-06" db="EMBL/GenBank/DDBJ databases">
        <title>Global population genomics of the pathogenic fungus Cryptococcus neoformans var. grubii.</title>
        <authorList>
            <person name="Cuomo C."/>
            <person name="Litvintseva A."/>
            <person name="Chen Y."/>
            <person name="Young S."/>
            <person name="Zeng Q."/>
            <person name="Chapman S."/>
            <person name="Gujja S."/>
            <person name="Saif S."/>
            <person name="Birren B."/>
        </authorList>
    </citation>
    <scope>NUCLEOTIDE SEQUENCE [LARGE SCALE GENOMIC DNA]</scope>
    <source>
        <strain evidence="1 2">Tu259-1</strain>
    </source>
</reference>
<dbReference type="OrthoDB" id="2572846at2759"/>
<protein>
    <submittedName>
        <fullName evidence="1">Uncharacterized protein</fullName>
    </submittedName>
</protein>
<organism evidence="1 2">
    <name type="scientific">Cryptococcus neoformans Tu259-1</name>
    <dbReference type="NCBI Taxonomy" id="1230072"/>
    <lineage>
        <taxon>Eukaryota</taxon>
        <taxon>Fungi</taxon>
        <taxon>Dikarya</taxon>
        <taxon>Basidiomycota</taxon>
        <taxon>Agaricomycotina</taxon>
        <taxon>Tremellomycetes</taxon>
        <taxon>Tremellales</taxon>
        <taxon>Cryptococcaceae</taxon>
        <taxon>Cryptococcus</taxon>
        <taxon>Cryptococcus neoformans species complex</taxon>
    </lineage>
</organism>
<comment type="caution">
    <text evidence="1">The sequence shown here is derived from an EMBL/GenBank/DDBJ whole genome shotgun (WGS) entry which is preliminary data.</text>
</comment>
<proteinExistence type="predicted"/>
<gene>
    <name evidence="1" type="ORF">C361_01129</name>
</gene>